<dbReference type="Pfam" id="PF08969">
    <property type="entry name" value="USP8_dimer"/>
    <property type="match status" value="1"/>
</dbReference>
<evidence type="ECO:0000313" key="2">
    <source>
        <dbReference type="Ensembl" id="ENSTGUP00000021798.1"/>
    </source>
</evidence>
<name>A0A674GGD1_TAEGU</name>
<dbReference type="GeneTree" id="ENSGT00940000157542"/>
<dbReference type="GO" id="GO:0016579">
    <property type="term" value="P:protein deubiquitination"/>
    <property type="evidence" value="ECO:0007669"/>
    <property type="project" value="UniProtKB-ARBA"/>
</dbReference>
<dbReference type="SUPFAM" id="SSF140856">
    <property type="entry name" value="USP8 N-terminal domain-like"/>
    <property type="match status" value="1"/>
</dbReference>
<gene>
    <name evidence="2" type="primary">USP8</name>
</gene>
<dbReference type="Gene3D" id="1.20.58.80">
    <property type="entry name" value="Phosphotransferase system, lactose/cellobiose-type IIA subunit"/>
    <property type="match status" value="1"/>
</dbReference>
<organism evidence="2 3">
    <name type="scientific">Taeniopygia guttata</name>
    <name type="common">Zebra finch</name>
    <name type="synonym">Poephila guttata</name>
    <dbReference type="NCBI Taxonomy" id="59729"/>
    <lineage>
        <taxon>Eukaryota</taxon>
        <taxon>Metazoa</taxon>
        <taxon>Chordata</taxon>
        <taxon>Craniata</taxon>
        <taxon>Vertebrata</taxon>
        <taxon>Euteleostomi</taxon>
        <taxon>Archelosauria</taxon>
        <taxon>Archosauria</taxon>
        <taxon>Dinosauria</taxon>
        <taxon>Saurischia</taxon>
        <taxon>Theropoda</taxon>
        <taxon>Coelurosauria</taxon>
        <taxon>Aves</taxon>
        <taxon>Neognathae</taxon>
        <taxon>Neoaves</taxon>
        <taxon>Telluraves</taxon>
        <taxon>Australaves</taxon>
        <taxon>Passeriformes</taxon>
        <taxon>Passeroidea</taxon>
        <taxon>Estrildidae</taxon>
        <taxon>Estrildinae</taxon>
        <taxon>Taeniopygia</taxon>
    </lineage>
</organism>
<reference evidence="2" key="3">
    <citation type="submission" date="2025-09" db="UniProtKB">
        <authorList>
            <consortium name="Ensembl"/>
        </authorList>
    </citation>
    <scope>IDENTIFICATION</scope>
</reference>
<accession>A0A674GGD1</accession>
<sequence>MPAVASVPKELYLSTSLKDLNKKTEVKPEKTSTKSYVQSALKIFKAAEESRLDGDEEKAYILYMKYVAVYNLIRKRPDFKQQQDYFHSILGPTNLKKALDEAEILSDSLKLRYVTQLMAKTLFLIPQAFSCAKCRCSRYLVVSNCT</sequence>
<dbReference type="AlphaFoldDB" id="A0A674GGD1"/>
<protein>
    <submittedName>
        <fullName evidence="2">Ubiquitin specific peptidase 8</fullName>
    </submittedName>
</protein>
<feature type="domain" description="USP8 dimerisation" evidence="1">
    <location>
        <begin position="8"/>
        <end position="114"/>
    </location>
</feature>
<reference evidence="2" key="2">
    <citation type="submission" date="2025-08" db="UniProtKB">
        <authorList>
            <consortium name="Ensembl"/>
        </authorList>
    </citation>
    <scope>IDENTIFICATION</scope>
</reference>
<evidence type="ECO:0000259" key="1">
    <source>
        <dbReference type="Pfam" id="PF08969"/>
    </source>
</evidence>
<keyword evidence="3" id="KW-1185">Reference proteome</keyword>
<dbReference type="InterPro" id="IPR015063">
    <property type="entry name" value="USP8_dimer"/>
</dbReference>
<dbReference type="Ensembl" id="ENSTGUT00000036035.1">
    <property type="protein sequence ID" value="ENSTGUP00000021798.1"/>
    <property type="gene ID" value="ENSTGUG00000007507.2"/>
</dbReference>
<dbReference type="FunFam" id="1.20.58.80:FF:000011">
    <property type="entry name" value="Ubiquitin carboxyl-terminal hydrolase 8"/>
    <property type="match status" value="1"/>
</dbReference>
<reference evidence="2 3" key="1">
    <citation type="journal article" date="2010" name="Nature">
        <title>The genome of a songbird.</title>
        <authorList>
            <person name="Warren W.C."/>
            <person name="Clayton D.F."/>
            <person name="Ellegren H."/>
            <person name="Arnold A.P."/>
            <person name="Hillier L.W."/>
            <person name="Kunstner A."/>
            <person name="Searle S."/>
            <person name="White S."/>
            <person name="Vilella A.J."/>
            <person name="Fairley S."/>
            <person name="Heger A."/>
            <person name="Kong L."/>
            <person name="Ponting C.P."/>
            <person name="Jarvis E.D."/>
            <person name="Mello C.V."/>
            <person name="Minx P."/>
            <person name="Lovell P."/>
            <person name="Velho T.A."/>
            <person name="Ferris M."/>
            <person name="Balakrishnan C.N."/>
            <person name="Sinha S."/>
            <person name="Blatti C."/>
            <person name="London S.E."/>
            <person name="Li Y."/>
            <person name="Lin Y.C."/>
            <person name="George J."/>
            <person name="Sweedler J."/>
            <person name="Southey B."/>
            <person name="Gunaratne P."/>
            <person name="Watson M."/>
            <person name="Nam K."/>
            <person name="Backstrom N."/>
            <person name="Smeds L."/>
            <person name="Nabholz B."/>
            <person name="Itoh Y."/>
            <person name="Whitney O."/>
            <person name="Pfenning A.R."/>
            <person name="Howard J."/>
            <person name="Volker M."/>
            <person name="Skinner B.M."/>
            <person name="Griffin D.K."/>
            <person name="Ye L."/>
            <person name="McLaren W.M."/>
            <person name="Flicek P."/>
            <person name="Quesada V."/>
            <person name="Velasco G."/>
            <person name="Lopez-Otin C."/>
            <person name="Puente X.S."/>
            <person name="Olender T."/>
            <person name="Lancet D."/>
            <person name="Smit A.F."/>
            <person name="Hubley R."/>
            <person name="Konkel M.K."/>
            <person name="Walker J.A."/>
            <person name="Batzer M.A."/>
            <person name="Gu W."/>
            <person name="Pollock D.D."/>
            <person name="Chen L."/>
            <person name="Cheng Z."/>
            <person name="Eichler E.E."/>
            <person name="Stapley J."/>
            <person name="Slate J."/>
            <person name="Ekblom R."/>
            <person name="Birkhead T."/>
            <person name="Burke T."/>
            <person name="Burt D."/>
            <person name="Scharff C."/>
            <person name="Adam I."/>
            <person name="Richard H."/>
            <person name="Sultan M."/>
            <person name="Soldatov A."/>
            <person name="Lehrach H."/>
            <person name="Edwards S.V."/>
            <person name="Yang S.P."/>
            <person name="Li X."/>
            <person name="Graves T."/>
            <person name="Fulton L."/>
            <person name="Nelson J."/>
            <person name="Chinwalla A."/>
            <person name="Hou S."/>
            <person name="Mardis E.R."/>
            <person name="Wilson R.K."/>
        </authorList>
    </citation>
    <scope>NUCLEOTIDE SEQUENCE [LARGE SCALE GENOMIC DNA]</scope>
</reference>
<evidence type="ECO:0000313" key="3">
    <source>
        <dbReference type="Proteomes" id="UP000007754"/>
    </source>
</evidence>
<dbReference type="Proteomes" id="UP000007754">
    <property type="component" value="Chromosome 10"/>
</dbReference>
<proteinExistence type="predicted"/>